<name>A0A8B8CFB6_CRAVI</name>
<feature type="domain" description="Neurotransmitter-gated ion-channel ligand-binding" evidence="6">
    <location>
        <begin position="51"/>
        <end position="249"/>
    </location>
</feature>
<evidence type="ECO:0000256" key="2">
    <source>
        <dbReference type="ARBA" id="ARBA00022692"/>
    </source>
</evidence>
<dbReference type="SUPFAM" id="SSF90112">
    <property type="entry name" value="Neurotransmitter-gated ion-channel transmembrane pore"/>
    <property type="match status" value="1"/>
</dbReference>
<dbReference type="SUPFAM" id="SSF63712">
    <property type="entry name" value="Nicotinic receptor ligand binding domain-like"/>
    <property type="match status" value="1"/>
</dbReference>
<protein>
    <submittedName>
        <fullName evidence="9">Neuronal acetylcholine receptor subunit eat-2-like</fullName>
    </submittedName>
</protein>
<dbReference type="InterPro" id="IPR036719">
    <property type="entry name" value="Neuro-gated_channel_TM_sf"/>
</dbReference>
<sequence>MSLQCLTSSITIKQYRSVYRRDEARSEDNVLLEDFYRFEFTTLCYDFTRCKRLLKDLFDDDYSSIVMPKQRHSDVMNVTVRFIPRGITEFNEVAGQISIAMGVDIRWNDEYLLWSPPKYGNLTHLLIPEEQIWTPKLSIANPSDRVPIFPEDQFSVRLFFTGRAMLLKGGTVRCTCKPNLRYYPFDEHVCFVKLITLDHVFTEISFQPELKLDVYENVGEWDMFDSEIESSRFDLFSCAAFKFKIKRRPEFSILTICIPILCLGLLNACVFLIPPECGERISFAITALLSFAVFMTIVSAVMPRNTDPVPILCYVLMLMLLESGLIVAVSITGLRLYYRPDSQKIPDCVQRVVSALTTLDSHPQPLVHNSDSPDNHSVFPEQEQHLLRSVKWSHVGRVFDFFCFIVSFCSFTLYVLIYAIIVMVS</sequence>
<keyword evidence="3 5" id="KW-1133">Transmembrane helix</keyword>
<dbReference type="Gene3D" id="1.20.58.390">
    <property type="entry name" value="Neurotransmitter-gated ion-channel transmembrane domain"/>
    <property type="match status" value="1"/>
</dbReference>
<evidence type="ECO:0000313" key="9">
    <source>
        <dbReference type="RefSeq" id="XP_022314390.1"/>
    </source>
</evidence>
<keyword evidence="2 5" id="KW-0812">Transmembrane</keyword>
<dbReference type="PANTHER" id="PTHR18945">
    <property type="entry name" value="NEUROTRANSMITTER GATED ION CHANNEL"/>
    <property type="match status" value="1"/>
</dbReference>
<feature type="domain" description="Neurotransmitter-gated ion-channel transmembrane" evidence="7">
    <location>
        <begin position="257"/>
        <end position="354"/>
    </location>
</feature>
<evidence type="ECO:0000259" key="7">
    <source>
        <dbReference type="Pfam" id="PF02932"/>
    </source>
</evidence>
<dbReference type="Gene3D" id="2.70.170.10">
    <property type="entry name" value="Neurotransmitter-gated ion-channel ligand-binding domain"/>
    <property type="match status" value="1"/>
</dbReference>
<proteinExistence type="predicted"/>
<dbReference type="Pfam" id="PF02932">
    <property type="entry name" value="Neur_chan_memb"/>
    <property type="match status" value="1"/>
</dbReference>
<dbReference type="GO" id="GO:0005230">
    <property type="term" value="F:extracellular ligand-gated monoatomic ion channel activity"/>
    <property type="evidence" value="ECO:0007669"/>
    <property type="project" value="InterPro"/>
</dbReference>
<evidence type="ECO:0000256" key="1">
    <source>
        <dbReference type="ARBA" id="ARBA00004141"/>
    </source>
</evidence>
<dbReference type="GO" id="GO:0016020">
    <property type="term" value="C:membrane"/>
    <property type="evidence" value="ECO:0007669"/>
    <property type="project" value="UniProtKB-SubCell"/>
</dbReference>
<dbReference type="CDD" id="cd19051">
    <property type="entry name" value="LGIC_TM_cation"/>
    <property type="match status" value="1"/>
</dbReference>
<dbReference type="OrthoDB" id="6123091at2759"/>
<dbReference type="InterPro" id="IPR036734">
    <property type="entry name" value="Neur_chan_lig-bd_sf"/>
</dbReference>
<reference evidence="9" key="1">
    <citation type="submission" date="2025-08" db="UniProtKB">
        <authorList>
            <consortium name="RefSeq"/>
        </authorList>
    </citation>
    <scope>IDENTIFICATION</scope>
    <source>
        <tissue evidence="9">Whole sample</tissue>
    </source>
</reference>
<feature type="transmembrane region" description="Helical" evidence="5">
    <location>
        <begin position="398"/>
        <end position="421"/>
    </location>
</feature>
<dbReference type="PRINTS" id="PR00252">
    <property type="entry name" value="NRIONCHANNEL"/>
</dbReference>
<dbReference type="CDD" id="cd18989">
    <property type="entry name" value="LGIC_ECD_cation"/>
    <property type="match status" value="1"/>
</dbReference>
<dbReference type="InterPro" id="IPR006202">
    <property type="entry name" value="Neur_chan_lig-bd"/>
</dbReference>
<feature type="transmembrane region" description="Helical" evidence="5">
    <location>
        <begin position="281"/>
        <end position="302"/>
    </location>
</feature>
<feature type="transmembrane region" description="Helical" evidence="5">
    <location>
        <begin position="314"/>
        <end position="337"/>
    </location>
</feature>
<evidence type="ECO:0000256" key="5">
    <source>
        <dbReference type="SAM" id="Phobius"/>
    </source>
</evidence>
<dbReference type="InterPro" id="IPR006029">
    <property type="entry name" value="Neurotrans-gated_channel_TM"/>
</dbReference>
<dbReference type="RefSeq" id="XP_022314390.1">
    <property type="nucleotide sequence ID" value="XM_022458682.1"/>
</dbReference>
<dbReference type="GeneID" id="111118950"/>
<dbReference type="KEGG" id="cvn:111118950"/>
<evidence type="ECO:0000313" key="8">
    <source>
        <dbReference type="Proteomes" id="UP000694844"/>
    </source>
</evidence>
<evidence type="ECO:0000259" key="6">
    <source>
        <dbReference type="Pfam" id="PF02931"/>
    </source>
</evidence>
<keyword evidence="8" id="KW-1185">Reference proteome</keyword>
<dbReference type="InterPro" id="IPR038050">
    <property type="entry name" value="Neuro_actylchol_rec"/>
</dbReference>
<keyword evidence="4 5" id="KW-0472">Membrane</keyword>
<dbReference type="GO" id="GO:0004888">
    <property type="term" value="F:transmembrane signaling receptor activity"/>
    <property type="evidence" value="ECO:0007669"/>
    <property type="project" value="InterPro"/>
</dbReference>
<dbReference type="Pfam" id="PF02931">
    <property type="entry name" value="Neur_chan_LBD"/>
    <property type="match status" value="1"/>
</dbReference>
<dbReference type="InterPro" id="IPR006201">
    <property type="entry name" value="Neur_channel"/>
</dbReference>
<evidence type="ECO:0000256" key="4">
    <source>
        <dbReference type="ARBA" id="ARBA00023136"/>
    </source>
</evidence>
<evidence type="ECO:0000256" key="3">
    <source>
        <dbReference type="ARBA" id="ARBA00022989"/>
    </source>
</evidence>
<comment type="subcellular location">
    <subcellularLocation>
        <location evidence="1">Membrane</location>
        <topology evidence="1">Multi-pass membrane protein</topology>
    </subcellularLocation>
</comment>
<dbReference type="Proteomes" id="UP000694844">
    <property type="component" value="Chromosome 2"/>
</dbReference>
<organism evidence="8 9">
    <name type="scientific">Crassostrea virginica</name>
    <name type="common">Eastern oyster</name>
    <dbReference type="NCBI Taxonomy" id="6565"/>
    <lineage>
        <taxon>Eukaryota</taxon>
        <taxon>Metazoa</taxon>
        <taxon>Spiralia</taxon>
        <taxon>Lophotrochozoa</taxon>
        <taxon>Mollusca</taxon>
        <taxon>Bivalvia</taxon>
        <taxon>Autobranchia</taxon>
        <taxon>Pteriomorphia</taxon>
        <taxon>Ostreida</taxon>
        <taxon>Ostreoidea</taxon>
        <taxon>Ostreidae</taxon>
        <taxon>Crassostrea</taxon>
    </lineage>
</organism>
<feature type="transmembrane region" description="Helical" evidence="5">
    <location>
        <begin position="251"/>
        <end position="274"/>
    </location>
</feature>
<dbReference type="AlphaFoldDB" id="A0A8B8CFB6"/>
<gene>
    <name evidence="9" type="primary">LOC111118950</name>
</gene>
<accession>A0A8B8CFB6</accession>